<protein>
    <submittedName>
        <fullName evidence="3">Uncharacterized protein LOC112453094</fullName>
    </submittedName>
</protein>
<reference evidence="3" key="1">
    <citation type="submission" date="2025-08" db="UniProtKB">
        <authorList>
            <consortium name="RefSeq"/>
        </authorList>
    </citation>
    <scope>IDENTIFICATION</scope>
    <source>
        <tissue evidence="3">Whole body</tissue>
    </source>
</reference>
<evidence type="ECO:0000256" key="1">
    <source>
        <dbReference type="SAM" id="MobiDB-lite"/>
    </source>
</evidence>
<sequence>MADETTKTLLHDLQLAHLVETFEKNKISMDVLEIISEALICDLIPIIGDRAKFLNYWRKHFGKDECDESNDYHANNKKKRGDDSMADSSMKSAKKLKDEENSSSSVNVSYNNIYAKQSLKPLKDLLMESMIGKEILASFEQNNFVHDKHRNKLCHIIITDLENRSISLNNALADTIVTMIIKTFPSEAANTYYIPPIAKKDSSSNKSIPARGKLMSMWRNRQCQYKKLQVKVTNEAKAANDQSTEPETIQDDMKHSLDWLEKNQAPWDLVLEHWKKTSAHRTKALKQSTDKNLVDIFETWKLYKHPSGYELIDADFQCLNLSKVNLDKDIWLKFVNTLQQHTCISSKDETAKVLIETMKSKDVSDDSMIAMSLSLLPHLLPPRRMNRIQNKCFKPSVGLAKDSFLKFANIPGDMMRLRQETKARAAELKLSVQPFLIIVGSIEDVQDIYVCIDNELYKVQGVLQGLDICFKTFHVFNLEYPVASEHLWILIQKGIYNINLPYDPHITSIEHVLKQLTERNTAEEKTSDSNK</sequence>
<gene>
    <name evidence="3" type="primary">LOC112453094</name>
</gene>
<evidence type="ECO:0000313" key="2">
    <source>
        <dbReference type="Proteomes" id="UP000504618"/>
    </source>
</evidence>
<name>A0A6J1PJD7_9HYME</name>
<accession>A0A6J1PJD7</accession>
<organism evidence="2 3">
    <name type="scientific">Temnothorax curvispinosus</name>
    <dbReference type="NCBI Taxonomy" id="300111"/>
    <lineage>
        <taxon>Eukaryota</taxon>
        <taxon>Metazoa</taxon>
        <taxon>Ecdysozoa</taxon>
        <taxon>Arthropoda</taxon>
        <taxon>Hexapoda</taxon>
        <taxon>Insecta</taxon>
        <taxon>Pterygota</taxon>
        <taxon>Neoptera</taxon>
        <taxon>Endopterygota</taxon>
        <taxon>Hymenoptera</taxon>
        <taxon>Apocrita</taxon>
        <taxon>Aculeata</taxon>
        <taxon>Formicoidea</taxon>
        <taxon>Formicidae</taxon>
        <taxon>Myrmicinae</taxon>
        <taxon>Temnothorax</taxon>
    </lineage>
</organism>
<dbReference type="PANTHER" id="PTHR31025:SF9">
    <property type="entry name" value="SI:DKEY-286J15.1"/>
    <property type="match status" value="1"/>
</dbReference>
<dbReference type="RefSeq" id="XP_024869413.1">
    <property type="nucleotide sequence ID" value="XM_025013645.1"/>
</dbReference>
<dbReference type="AlphaFoldDB" id="A0A6J1PJD7"/>
<dbReference type="GeneID" id="112453094"/>
<feature type="region of interest" description="Disordered" evidence="1">
    <location>
        <begin position="68"/>
        <end position="101"/>
    </location>
</feature>
<dbReference type="PANTHER" id="PTHR31025">
    <property type="entry name" value="SI:CH211-196P9.1-RELATED"/>
    <property type="match status" value="1"/>
</dbReference>
<dbReference type="Proteomes" id="UP000504618">
    <property type="component" value="Unplaced"/>
</dbReference>
<keyword evidence="2" id="KW-1185">Reference proteome</keyword>
<evidence type="ECO:0000313" key="3">
    <source>
        <dbReference type="RefSeq" id="XP_024869413.1"/>
    </source>
</evidence>
<proteinExistence type="predicted"/>
<dbReference type="OrthoDB" id="7698488at2759"/>